<comment type="caution">
    <text evidence="2">The sequence shown here is derived from an EMBL/GenBank/DDBJ whole genome shotgun (WGS) entry which is preliminary data.</text>
</comment>
<proteinExistence type="predicted"/>
<evidence type="ECO:0000313" key="3">
    <source>
        <dbReference type="Proteomes" id="UP001165205"/>
    </source>
</evidence>
<organism evidence="2 3">
    <name type="scientific">Aspergillus oryzae</name>
    <name type="common">Yellow koji mold</name>
    <dbReference type="NCBI Taxonomy" id="5062"/>
    <lineage>
        <taxon>Eukaryota</taxon>
        <taxon>Fungi</taxon>
        <taxon>Dikarya</taxon>
        <taxon>Ascomycota</taxon>
        <taxon>Pezizomycotina</taxon>
        <taxon>Eurotiomycetes</taxon>
        <taxon>Eurotiomycetidae</taxon>
        <taxon>Eurotiales</taxon>
        <taxon>Aspergillaceae</taxon>
        <taxon>Aspergillus</taxon>
        <taxon>Aspergillus subgen. Circumdati</taxon>
    </lineage>
</organism>
<dbReference type="AlphaFoldDB" id="A0AAN4YDA7"/>
<evidence type="ECO:0000313" key="2">
    <source>
        <dbReference type="EMBL" id="GMG27318.1"/>
    </source>
</evidence>
<evidence type="ECO:0000256" key="1">
    <source>
        <dbReference type="SAM" id="MobiDB-lite"/>
    </source>
</evidence>
<feature type="compositionally biased region" description="Basic and acidic residues" evidence="1">
    <location>
        <begin position="1"/>
        <end position="18"/>
    </location>
</feature>
<gene>
    <name evidence="2" type="ORF">Aory04_000396800</name>
</gene>
<dbReference type="Proteomes" id="UP001165205">
    <property type="component" value="Unassembled WGS sequence"/>
</dbReference>
<sequence>MDLVLRDPEDKVNDDGRQQGEGQDGGTETVVDAALAAFADAGCAPVEGAEGVDHGRHGDDGEETGGDTADAVTEVQETDGQAAQDDREVEP</sequence>
<dbReference type="EMBL" id="BSYA01000034">
    <property type="protein sequence ID" value="GMG27318.1"/>
    <property type="molecule type" value="Genomic_DNA"/>
</dbReference>
<accession>A0AAN4YDA7</accession>
<feature type="region of interest" description="Disordered" evidence="1">
    <location>
        <begin position="46"/>
        <end position="91"/>
    </location>
</feature>
<feature type="region of interest" description="Disordered" evidence="1">
    <location>
        <begin position="1"/>
        <end position="31"/>
    </location>
</feature>
<name>A0AAN4YDA7_ASPOZ</name>
<reference evidence="2" key="1">
    <citation type="submission" date="2023-04" db="EMBL/GenBank/DDBJ databases">
        <title>Aspergillus oryzae NBRC 4228.</title>
        <authorList>
            <person name="Ichikawa N."/>
            <person name="Sato H."/>
            <person name="Tonouchi N."/>
        </authorList>
    </citation>
    <scope>NUCLEOTIDE SEQUENCE</scope>
    <source>
        <strain evidence="2">NBRC 4228</strain>
    </source>
</reference>
<protein>
    <submittedName>
        <fullName evidence="2">Unnamed protein product</fullName>
    </submittedName>
</protein>